<keyword evidence="3" id="KW-1185">Reference proteome</keyword>
<gene>
    <name evidence="2" type="ORF">LVIROSA_LOCUS14894</name>
</gene>
<dbReference type="AlphaFoldDB" id="A0AAU9MN47"/>
<comment type="caution">
    <text evidence="2">The sequence shown here is derived from an EMBL/GenBank/DDBJ whole genome shotgun (WGS) entry which is preliminary data.</text>
</comment>
<feature type="compositionally biased region" description="Polar residues" evidence="1">
    <location>
        <begin position="170"/>
        <end position="182"/>
    </location>
</feature>
<protein>
    <submittedName>
        <fullName evidence="2">Uncharacterized protein</fullName>
    </submittedName>
</protein>
<dbReference type="Proteomes" id="UP001157418">
    <property type="component" value="Unassembled WGS sequence"/>
</dbReference>
<organism evidence="2 3">
    <name type="scientific">Lactuca virosa</name>
    <dbReference type="NCBI Taxonomy" id="75947"/>
    <lineage>
        <taxon>Eukaryota</taxon>
        <taxon>Viridiplantae</taxon>
        <taxon>Streptophyta</taxon>
        <taxon>Embryophyta</taxon>
        <taxon>Tracheophyta</taxon>
        <taxon>Spermatophyta</taxon>
        <taxon>Magnoliopsida</taxon>
        <taxon>eudicotyledons</taxon>
        <taxon>Gunneridae</taxon>
        <taxon>Pentapetalae</taxon>
        <taxon>asterids</taxon>
        <taxon>campanulids</taxon>
        <taxon>Asterales</taxon>
        <taxon>Asteraceae</taxon>
        <taxon>Cichorioideae</taxon>
        <taxon>Cichorieae</taxon>
        <taxon>Lactucinae</taxon>
        <taxon>Lactuca</taxon>
    </lineage>
</organism>
<accession>A0AAU9MN47</accession>
<proteinExistence type="predicted"/>
<name>A0AAU9MN47_9ASTR</name>
<sequence>MADGLVISGSGSGISAGKASSSSEDLPVQDYVIVFDDGTVNNRISDIRPEKILIRLDCEAHGESKVVEFVLNKSKKIDLAGKFRCDVTYHIKDVTPATSTRDDLYVQIRIKGKVGVRLRDAECWFIGTVWGTEVRFQIDRNGSWRMAEHAYLDIEPDNYLDLILGRSSPSTSAKKTESGSSFDTEKSHGVKEEAVEAVNTQALSDPETFHYLNNEPVEKHPPTALESSDSDVQSDAVSHPPPIPLAERIPWVSSVKLLLVPL</sequence>
<feature type="region of interest" description="Disordered" evidence="1">
    <location>
        <begin position="170"/>
        <end position="190"/>
    </location>
</feature>
<feature type="compositionally biased region" description="Low complexity" evidence="1">
    <location>
        <begin position="7"/>
        <end position="22"/>
    </location>
</feature>
<evidence type="ECO:0000313" key="2">
    <source>
        <dbReference type="EMBL" id="CAH1427927.1"/>
    </source>
</evidence>
<feature type="region of interest" description="Disordered" evidence="1">
    <location>
        <begin position="212"/>
        <end position="243"/>
    </location>
</feature>
<feature type="region of interest" description="Disordered" evidence="1">
    <location>
        <begin position="1"/>
        <end position="22"/>
    </location>
</feature>
<evidence type="ECO:0000313" key="3">
    <source>
        <dbReference type="Proteomes" id="UP001157418"/>
    </source>
</evidence>
<reference evidence="2 3" key="1">
    <citation type="submission" date="2022-01" db="EMBL/GenBank/DDBJ databases">
        <authorList>
            <person name="Xiong W."/>
            <person name="Schranz E."/>
        </authorList>
    </citation>
    <scope>NUCLEOTIDE SEQUENCE [LARGE SCALE GENOMIC DNA]</scope>
</reference>
<dbReference type="EMBL" id="CAKMRJ010002223">
    <property type="protein sequence ID" value="CAH1427927.1"/>
    <property type="molecule type" value="Genomic_DNA"/>
</dbReference>
<evidence type="ECO:0000256" key="1">
    <source>
        <dbReference type="SAM" id="MobiDB-lite"/>
    </source>
</evidence>